<feature type="DNA-binding region" description="H-T-H motif" evidence="2">
    <location>
        <begin position="28"/>
        <end position="47"/>
    </location>
</feature>
<evidence type="ECO:0000313" key="4">
    <source>
        <dbReference type="EMBL" id="PYG84355.1"/>
    </source>
</evidence>
<dbReference type="AlphaFoldDB" id="A0A318XIR9"/>
<gene>
    <name evidence="4" type="ORF">LY28_03618</name>
</gene>
<accession>A0A318XIR9</accession>
<name>A0A318XIR9_9FIRM</name>
<dbReference type="InterPro" id="IPR013570">
    <property type="entry name" value="Tscrpt_reg_YsiA_C"/>
</dbReference>
<dbReference type="PROSITE" id="PS50977">
    <property type="entry name" value="HTH_TETR_2"/>
    <property type="match status" value="1"/>
</dbReference>
<evidence type="ECO:0000313" key="5">
    <source>
        <dbReference type="Proteomes" id="UP000248132"/>
    </source>
</evidence>
<dbReference type="Gene3D" id="1.10.10.60">
    <property type="entry name" value="Homeodomain-like"/>
    <property type="match status" value="1"/>
</dbReference>
<dbReference type="InterPro" id="IPR009057">
    <property type="entry name" value="Homeodomain-like_sf"/>
</dbReference>
<dbReference type="RefSeq" id="WP_110463560.1">
    <property type="nucleotide sequence ID" value="NZ_QKMR01000032.1"/>
</dbReference>
<dbReference type="GO" id="GO:0003677">
    <property type="term" value="F:DNA binding"/>
    <property type="evidence" value="ECO:0007669"/>
    <property type="project" value="UniProtKB-UniRule"/>
</dbReference>
<dbReference type="SUPFAM" id="SSF46689">
    <property type="entry name" value="Homeodomain-like"/>
    <property type="match status" value="1"/>
</dbReference>
<evidence type="ECO:0000259" key="3">
    <source>
        <dbReference type="PROSITE" id="PS50977"/>
    </source>
</evidence>
<dbReference type="InterPro" id="IPR050624">
    <property type="entry name" value="HTH-type_Tx_Regulator"/>
</dbReference>
<dbReference type="PANTHER" id="PTHR43479">
    <property type="entry name" value="ACREF/ENVCD OPERON REPRESSOR-RELATED"/>
    <property type="match status" value="1"/>
</dbReference>
<dbReference type="PRINTS" id="PR00455">
    <property type="entry name" value="HTHTETR"/>
</dbReference>
<organism evidence="4 5">
    <name type="scientific">Ruminiclostridium sufflavum DSM 19573</name>
    <dbReference type="NCBI Taxonomy" id="1121337"/>
    <lineage>
        <taxon>Bacteria</taxon>
        <taxon>Bacillati</taxon>
        <taxon>Bacillota</taxon>
        <taxon>Clostridia</taxon>
        <taxon>Eubacteriales</taxon>
        <taxon>Oscillospiraceae</taxon>
        <taxon>Ruminiclostridium</taxon>
    </lineage>
</organism>
<reference evidence="4 5" key="1">
    <citation type="submission" date="2018-06" db="EMBL/GenBank/DDBJ databases">
        <title>Genomic Encyclopedia of Type Strains, Phase I: the one thousand microbial genomes (KMG-I) project.</title>
        <authorList>
            <person name="Kyrpides N."/>
        </authorList>
    </citation>
    <scope>NUCLEOTIDE SEQUENCE [LARGE SCALE GENOMIC DNA]</scope>
    <source>
        <strain evidence="4 5">DSM 19573</strain>
    </source>
</reference>
<dbReference type="PANTHER" id="PTHR43479:SF11">
    <property type="entry name" value="ACREF_ENVCD OPERON REPRESSOR-RELATED"/>
    <property type="match status" value="1"/>
</dbReference>
<feature type="domain" description="HTH tetR-type" evidence="3">
    <location>
        <begin position="5"/>
        <end position="65"/>
    </location>
</feature>
<dbReference type="Pfam" id="PF00440">
    <property type="entry name" value="TetR_N"/>
    <property type="match status" value="1"/>
</dbReference>
<dbReference type="InterPro" id="IPR001647">
    <property type="entry name" value="HTH_TetR"/>
</dbReference>
<protein>
    <submittedName>
        <fullName evidence="4">TetR family transcriptional regulator</fullName>
    </submittedName>
</protein>
<dbReference type="SUPFAM" id="SSF48498">
    <property type="entry name" value="Tetracyclin repressor-like, C-terminal domain"/>
    <property type="match status" value="1"/>
</dbReference>
<dbReference type="Gene3D" id="1.10.357.10">
    <property type="entry name" value="Tetracycline Repressor, domain 2"/>
    <property type="match status" value="1"/>
</dbReference>
<dbReference type="Proteomes" id="UP000248132">
    <property type="component" value="Unassembled WGS sequence"/>
</dbReference>
<evidence type="ECO:0000256" key="1">
    <source>
        <dbReference type="ARBA" id="ARBA00023125"/>
    </source>
</evidence>
<keyword evidence="1 2" id="KW-0238">DNA-binding</keyword>
<proteinExistence type="predicted"/>
<dbReference type="InterPro" id="IPR036271">
    <property type="entry name" value="Tet_transcr_reg_TetR-rel_C_sf"/>
</dbReference>
<dbReference type="OrthoDB" id="13453at2"/>
<dbReference type="EMBL" id="QKMR01000032">
    <property type="protein sequence ID" value="PYG84355.1"/>
    <property type="molecule type" value="Genomic_DNA"/>
</dbReference>
<sequence length="195" mass="22418">MEYVMDRKDSLILTAIEILDEFGIQGLSTREIAKRQGVSEATLFRHYNKKSDLILAMLDFDSKYDSDIMTTVKIKKLKLRAAIIFFINSYAEYYENYPAVTAVSQAYNVLACDPQFAGKVKNAFFAKLCFIQEIIMEAQKAGELSRGIDSESLSYLIWGSFMSICLNWRFNKYNFSLKECTLSTLEMTLDSFEIK</sequence>
<keyword evidence="5" id="KW-1185">Reference proteome</keyword>
<evidence type="ECO:0000256" key="2">
    <source>
        <dbReference type="PROSITE-ProRule" id="PRU00335"/>
    </source>
</evidence>
<comment type="caution">
    <text evidence="4">The sequence shown here is derived from an EMBL/GenBank/DDBJ whole genome shotgun (WGS) entry which is preliminary data.</text>
</comment>
<dbReference type="Pfam" id="PF08359">
    <property type="entry name" value="TetR_C_4"/>
    <property type="match status" value="1"/>
</dbReference>